<evidence type="ECO:0000256" key="1">
    <source>
        <dbReference type="ARBA" id="ARBA00004651"/>
    </source>
</evidence>
<evidence type="ECO:0000313" key="7">
    <source>
        <dbReference type="EMBL" id="SNU88366.1"/>
    </source>
</evidence>
<feature type="transmembrane region" description="Helical" evidence="6">
    <location>
        <begin position="76"/>
        <end position="95"/>
    </location>
</feature>
<organism evidence="7 8">
    <name type="scientific">Streptococcus merionis</name>
    <dbReference type="NCBI Taxonomy" id="400065"/>
    <lineage>
        <taxon>Bacteria</taxon>
        <taxon>Bacillati</taxon>
        <taxon>Bacillota</taxon>
        <taxon>Bacilli</taxon>
        <taxon>Lactobacillales</taxon>
        <taxon>Streptococcaceae</taxon>
        <taxon>Streptococcus</taxon>
    </lineage>
</organism>
<dbReference type="EMBL" id="LT906439">
    <property type="protein sequence ID" value="SNU88366.1"/>
    <property type="molecule type" value="Genomic_DNA"/>
</dbReference>
<evidence type="ECO:0000256" key="3">
    <source>
        <dbReference type="ARBA" id="ARBA00022692"/>
    </source>
</evidence>
<feature type="transmembrane region" description="Helical" evidence="6">
    <location>
        <begin position="172"/>
        <end position="189"/>
    </location>
</feature>
<protein>
    <submittedName>
        <fullName evidence="7">MFS transporter</fullName>
    </submittedName>
</protein>
<keyword evidence="4 6" id="KW-1133">Transmembrane helix</keyword>
<evidence type="ECO:0000256" key="5">
    <source>
        <dbReference type="ARBA" id="ARBA00023136"/>
    </source>
</evidence>
<evidence type="ECO:0000256" key="2">
    <source>
        <dbReference type="ARBA" id="ARBA00022475"/>
    </source>
</evidence>
<dbReference type="SUPFAM" id="SSF103473">
    <property type="entry name" value="MFS general substrate transporter"/>
    <property type="match status" value="1"/>
</dbReference>
<proteinExistence type="predicted"/>
<keyword evidence="2" id="KW-1003">Cell membrane</keyword>
<evidence type="ECO:0000256" key="4">
    <source>
        <dbReference type="ARBA" id="ARBA00022989"/>
    </source>
</evidence>
<dbReference type="KEGG" id="smen:SAMEA4412692_1024"/>
<feature type="transmembrane region" description="Helical" evidence="6">
    <location>
        <begin position="146"/>
        <end position="166"/>
    </location>
</feature>
<dbReference type="Proteomes" id="UP000215185">
    <property type="component" value="Chromosome 1"/>
</dbReference>
<sequence length="408" mass="44596">MNIFFKNKDYRTMLINQWISSFGDTIFYLALINYVSPYAFAPLAVLCITISETVPQILQVFTGALADFQNNRIKKYTVIAGIKFALYALLTIIIGSSEFNLFTVFVICSINIISDTLSYFAGAMITPIYIRVIDEDMTSAMGFRQATANTVNVLSNTVGALLIGILSIEAFVAVNALTFLIALLGILTIKNHLMEVEESIDVVHKKTSIKSLVNHIKTSLLALKQYPVIIELLLISVFSQVILSSLLPMATLLLLDSPFYSLETAQSIAILSIFLFLGSVLGNLLSGSYLKTFSTRLTLFIGQLTRLAIVLGFFYESYLVVLVSSLFCAVTVGVVSPRISKYMFTLIPENMIGTVQSGLAAVSLVIPGVITMGIIGVASTVGFKSASVALLIIIMVVFFILNRTKDLD</sequence>
<accession>A0A239SSN7</accession>
<dbReference type="AlphaFoldDB" id="A0A239SSN7"/>
<dbReference type="PANTHER" id="PTHR23513">
    <property type="entry name" value="INTEGRAL MEMBRANE EFFLUX PROTEIN-RELATED"/>
    <property type="match status" value="1"/>
</dbReference>
<keyword evidence="8" id="KW-1185">Reference proteome</keyword>
<keyword evidence="5 6" id="KW-0472">Membrane</keyword>
<evidence type="ECO:0000256" key="6">
    <source>
        <dbReference type="SAM" id="Phobius"/>
    </source>
</evidence>
<dbReference type="Pfam" id="PF07690">
    <property type="entry name" value="MFS_1"/>
    <property type="match status" value="1"/>
</dbReference>
<feature type="transmembrane region" description="Helical" evidence="6">
    <location>
        <begin position="232"/>
        <end position="255"/>
    </location>
</feature>
<feature type="transmembrane region" description="Helical" evidence="6">
    <location>
        <begin position="267"/>
        <end position="285"/>
    </location>
</feature>
<dbReference type="RefSeq" id="WP_018373978.1">
    <property type="nucleotide sequence ID" value="NZ_LT906439.1"/>
</dbReference>
<keyword evidence="3 6" id="KW-0812">Transmembrane</keyword>
<feature type="transmembrane region" description="Helical" evidence="6">
    <location>
        <begin position="297"/>
        <end position="315"/>
    </location>
</feature>
<feature type="transmembrane region" description="Helical" evidence="6">
    <location>
        <begin position="351"/>
        <end position="375"/>
    </location>
</feature>
<feature type="transmembrane region" description="Helical" evidence="6">
    <location>
        <begin position="381"/>
        <end position="401"/>
    </location>
</feature>
<comment type="subcellular location">
    <subcellularLocation>
        <location evidence="1">Cell membrane</location>
        <topology evidence="1">Multi-pass membrane protein</topology>
    </subcellularLocation>
</comment>
<reference evidence="7 8" key="1">
    <citation type="submission" date="2017-06" db="EMBL/GenBank/DDBJ databases">
        <authorList>
            <consortium name="Pathogen Informatics"/>
        </authorList>
    </citation>
    <scope>NUCLEOTIDE SEQUENCE [LARGE SCALE GENOMIC DNA]</scope>
    <source>
        <strain evidence="7 8">NCTC13788</strain>
    </source>
</reference>
<dbReference type="Gene3D" id="1.20.1250.20">
    <property type="entry name" value="MFS general substrate transporter like domains"/>
    <property type="match status" value="1"/>
</dbReference>
<name>A0A239SSN7_9STRE</name>
<dbReference type="GO" id="GO:0022857">
    <property type="term" value="F:transmembrane transporter activity"/>
    <property type="evidence" value="ECO:0007669"/>
    <property type="project" value="InterPro"/>
</dbReference>
<dbReference type="STRING" id="1123308.GCA_000380085_01435"/>
<feature type="transmembrane region" description="Helical" evidence="6">
    <location>
        <begin position="321"/>
        <end position="339"/>
    </location>
</feature>
<evidence type="ECO:0000313" key="8">
    <source>
        <dbReference type="Proteomes" id="UP000215185"/>
    </source>
</evidence>
<dbReference type="InterPro" id="IPR011701">
    <property type="entry name" value="MFS"/>
</dbReference>
<dbReference type="PANTHER" id="PTHR23513:SF6">
    <property type="entry name" value="MAJOR FACILITATOR SUPERFAMILY ASSOCIATED DOMAIN-CONTAINING PROTEIN"/>
    <property type="match status" value="1"/>
</dbReference>
<dbReference type="GO" id="GO:0005886">
    <property type="term" value="C:plasma membrane"/>
    <property type="evidence" value="ECO:0007669"/>
    <property type="project" value="UniProtKB-SubCell"/>
</dbReference>
<dbReference type="InterPro" id="IPR036259">
    <property type="entry name" value="MFS_trans_sf"/>
</dbReference>
<gene>
    <name evidence="7" type="ORF">SAMEA4412692_01024</name>
</gene>